<evidence type="ECO:0000256" key="1">
    <source>
        <dbReference type="SAM" id="MobiDB-lite"/>
    </source>
</evidence>
<reference evidence="2" key="1">
    <citation type="journal article" date="2013" name="Nature">
        <title>Draft genome of the wheat A-genome progenitor Triticum urartu.</title>
        <authorList>
            <person name="Ling H.Q."/>
            <person name="Zhao S."/>
            <person name="Liu D."/>
            <person name="Wang J."/>
            <person name="Sun H."/>
            <person name="Zhang C."/>
            <person name="Fan H."/>
            <person name="Li D."/>
            <person name="Dong L."/>
            <person name="Tao Y."/>
            <person name="Gao C."/>
            <person name="Wu H."/>
            <person name="Li Y."/>
            <person name="Cui Y."/>
            <person name="Guo X."/>
            <person name="Zheng S."/>
            <person name="Wang B."/>
            <person name="Yu K."/>
            <person name="Liang Q."/>
            <person name="Yang W."/>
            <person name="Lou X."/>
            <person name="Chen J."/>
            <person name="Feng M."/>
            <person name="Jian J."/>
            <person name="Zhang X."/>
            <person name="Luo G."/>
            <person name="Jiang Y."/>
            <person name="Liu J."/>
            <person name="Wang Z."/>
            <person name="Sha Y."/>
            <person name="Zhang B."/>
            <person name="Wu H."/>
            <person name="Tang D."/>
            <person name="Shen Q."/>
            <person name="Xue P."/>
            <person name="Zou S."/>
            <person name="Wang X."/>
            <person name="Liu X."/>
            <person name="Wang F."/>
            <person name="Yang Y."/>
            <person name="An X."/>
            <person name="Dong Z."/>
            <person name="Zhang K."/>
            <person name="Zhang X."/>
            <person name="Luo M.C."/>
            <person name="Dvorak J."/>
            <person name="Tong Y."/>
            <person name="Wang J."/>
            <person name="Yang H."/>
            <person name="Li Z."/>
            <person name="Wang D."/>
            <person name="Zhang A."/>
            <person name="Wang J."/>
        </authorList>
    </citation>
    <scope>NUCLEOTIDE SEQUENCE</scope>
</reference>
<sequence length="434" mass="49286">MEACRIDDFPTDVRTAVLLTGGAVFFLCARRLPIFQGAPRPADPCQDKGSKIGRRDGDVLRDSSVTAHNNGAEPDDDGSKGYGPTESGSRPSTGICGRPAELRGKKISVRGALSFSMPGCVAGVEEVAGGLACLLPPRFIMVRMMGGVAPKDHIERYNPHVIFSLQTNWFWPANQHKVYLQVMDNIGMKENTKRHIVKRRTKYPRDILPDHLKHYRLDQINNTSLTFRHNRMYIRALELVRLGDASVEAYQTLMGLLDQAMPVMDPFDKCRDRLGLGRPWITTMWQIPTGSELGEVCEHNRTMKIGKRQVMDNIGMKENTKRHIVKRRTKYPRDILPDHLKHYRLDQINNTSLTFRHNRMYIRALELVRLGDASVEAYQTLMGLLDQAMPMMDPFDKCRDRLGLGRPWITTMWRIPTGSELGEVYVKTTECHAA</sequence>
<evidence type="ECO:0000313" key="2">
    <source>
        <dbReference type="EMBL" id="EMS58864.1"/>
    </source>
</evidence>
<organism evidence="2">
    <name type="scientific">Triticum urartu</name>
    <name type="common">Red wild einkorn</name>
    <name type="synonym">Crithodium urartu</name>
    <dbReference type="NCBI Taxonomy" id="4572"/>
    <lineage>
        <taxon>Eukaryota</taxon>
        <taxon>Viridiplantae</taxon>
        <taxon>Streptophyta</taxon>
        <taxon>Embryophyta</taxon>
        <taxon>Tracheophyta</taxon>
        <taxon>Spermatophyta</taxon>
        <taxon>Magnoliopsida</taxon>
        <taxon>Liliopsida</taxon>
        <taxon>Poales</taxon>
        <taxon>Poaceae</taxon>
        <taxon>BOP clade</taxon>
        <taxon>Pooideae</taxon>
        <taxon>Triticodae</taxon>
        <taxon>Triticeae</taxon>
        <taxon>Triticinae</taxon>
        <taxon>Triticum</taxon>
    </lineage>
</organism>
<gene>
    <name evidence="2" type="ORF">TRIUR3_09980</name>
</gene>
<feature type="region of interest" description="Disordered" evidence="1">
    <location>
        <begin position="39"/>
        <end position="99"/>
    </location>
</feature>
<dbReference type="AlphaFoldDB" id="M8AE15"/>
<dbReference type="EMBL" id="KD127652">
    <property type="protein sequence ID" value="EMS58864.1"/>
    <property type="molecule type" value="Genomic_DNA"/>
</dbReference>
<proteinExistence type="predicted"/>
<dbReference type="STRING" id="4572.M8AE15"/>
<protein>
    <submittedName>
        <fullName evidence="2">Uncharacterized protein</fullName>
    </submittedName>
</protein>
<accession>M8AE15</accession>
<feature type="compositionally biased region" description="Basic and acidic residues" evidence="1">
    <location>
        <begin position="45"/>
        <end position="61"/>
    </location>
</feature>
<name>M8AE15_TRIUA</name>